<organism evidence="2">
    <name type="scientific">Arundo donax</name>
    <name type="common">Giant reed</name>
    <name type="synonym">Donax arundinaceus</name>
    <dbReference type="NCBI Taxonomy" id="35708"/>
    <lineage>
        <taxon>Eukaryota</taxon>
        <taxon>Viridiplantae</taxon>
        <taxon>Streptophyta</taxon>
        <taxon>Embryophyta</taxon>
        <taxon>Tracheophyta</taxon>
        <taxon>Spermatophyta</taxon>
        <taxon>Magnoliopsida</taxon>
        <taxon>Liliopsida</taxon>
        <taxon>Poales</taxon>
        <taxon>Poaceae</taxon>
        <taxon>PACMAD clade</taxon>
        <taxon>Arundinoideae</taxon>
        <taxon>Arundineae</taxon>
        <taxon>Arundo</taxon>
    </lineage>
</organism>
<dbReference type="AlphaFoldDB" id="A0A0A9CFB3"/>
<evidence type="ECO:0000256" key="1">
    <source>
        <dbReference type="SAM" id="MobiDB-lite"/>
    </source>
</evidence>
<proteinExistence type="predicted"/>
<name>A0A0A9CFB3_ARUDO</name>
<protein>
    <submittedName>
        <fullName evidence="2">Uncharacterized protein</fullName>
    </submittedName>
</protein>
<evidence type="ECO:0000313" key="2">
    <source>
        <dbReference type="EMBL" id="JAD74281.1"/>
    </source>
</evidence>
<sequence length="231" mass="24381">MSPIPAVDAAVNHTVARGNAGARCHGFAERCHGLPSWPARITSCLPPTAPLESVALPRRGADHQLWQGGCTARCCLCADATKRSFGNPPTLAPWAAVNVAGHHRRILDRPTPTTAPPDLGWKPGAAGRRCASRRQQTASRRRLPQGWRTSNPARPHLISPAPPRPDVASIAALHVPARSRSPRAPARPSVTMAGRASAVPTLWGWGGRGMRMGWSQDAVGAGSVGTAMGRD</sequence>
<reference evidence="2" key="1">
    <citation type="submission" date="2014-09" db="EMBL/GenBank/DDBJ databases">
        <authorList>
            <person name="Magalhaes I.L.F."/>
            <person name="Oliveira U."/>
            <person name="Santos F.R."/>
            <person name="Vidigal T.H.D.A."/>
            <person name="Brescovit A.D."/>
            <person name="Santos A.J."/>
        </authorList>
    </citation>
    <scope>NUCLEOTIDE SEQUENCE</scope>
    <source>
        <tissue evidence="2">Shoot tissue taken approximately 20 cm above the soil surface</tissue>
    </source>
</reference>
<feature type="region of interest" description="Disordered" evidence="1">
    <location>
        <begin position="108"/>
        <end position="165"/>
    </location>
</feature>
<dbReference type="EMBL" id="GBRH01223614">
    <property type="protein sequence ID" value="JAD74281.1"/>
    <property type="molecule type" value="Transcribed_RNA"/>
</dbReference>
<accession>A0A0A9CFB3</accession>
<reference evidence="2" key="2">
    <citation type="journal article" date="2015" name="Data Brief">
        <title>Shoot transcriptome of the giant reed, Arundo donax.</title>
        <authorList>
            <person name="Barrero R.A."/>
            <person name="Guerrero F.D."/>
            <person name="Moolhuijzen P."/>
            <person name="Goolsby J.A."/>
            <person name="Tidwell J."/>
            <person name="Bellgard S.E."/>
            <person name="Bellgard M.I."/>
        </authorList>
    </citation>
    <scope>NUCLEOTIDE SEQUENCE</scope>
    <source>
        <tissue evidence="2">Shoot tissue taken approximately 20 cm above the soil surface</tissue>
    </source>
</reference>